<proteinExistence type="predicted"/>
<gene>
    <name evidence="1" type="ORF">QFC19_005820</name>
</gene>
<evidence type="ECO:0000313" key="1">
    <source>
        <dbReference type="EMBL" id="KAJ9100002.1"/>
    </source>
</evidence>
<name>A0ACC2VM62_9TREE</name>
<reference evidence="1" key="1">
    <citation type="submission" date="2023-04" db="EMBL/GenBank/DDBJ databases">
        <title>Draft Genome sequencing of Naganishia species isolated from polar environments using Oxford Nanopore Technology.</title>
        <authorList>
            <person name="Leo P."/>
            <person name="Venkateswaran K."/>
        </authorList>
    </citation>
    <scope>NUCLEOTIDE SEQUENCE</scope>
    <source>
        <strain evidence="1">MNA-CCFEE 5261</strain>
    </source>
</reference>
<organism evidence="1 2">
    <name type="scientific">Naganishia cerealis</name>
    <dbReference type="NCBI Taxonomy" id="610337"/>
    <lineage>
        <taxon>Eukaryota</taxon>
        <taxon>Fungi</taxon>
        <taxon>Dikarya</taxon>
        <taxon>Basidiomycota</taxon>
        <taxon>Agaricomycotina</taxon>
        <taxon>Tremellomycetes</taxon>
        <taxon>Filobasidiales</taxon>
        <taxon>Filobasidiaceae</taxon>
        <taxon>Naganishia</taxon>
    </lineage>
</organism>
<keyword evidence="2" id="KW-1185">Reference proteome</keyword>
<comment type="caution">
    <text evidence="1">The sequence shown here is derived from an EMBL/GenBank/DDBJ whole genome shotgun (WGS) entry which is preliminary data.</text>
</comment>
<sequence>MGSSKPPSLSNDKSQWKFPSNENTTGSADEQSDLDQTSRRTKYGWQSPRYAVEDGHKGEKLLSNGGQSRHRKTTSHTRKVSISNGFAGLGYGRRVDAVALADLDGSSATEDDSDGVKIKIKNKVEVMDRRAEVSGGLTGKDKHAFILLIVLCKISHTLSLLKLGNSIEVLTVHLLNHSHARPVRGDSSGISEKPAQTN</sequence>
<evidence type="ECO:0000313" key="2">
    <source>
        <dbReference type="Proteomes" id="UP001241377"/>
    </source>
</evidence>
<accession>A0ACC2VM62</accession>
<dbReference type="EMBL" id="JASBWR010000067">
    <property type="protein sequence ID" value="KAJ9100002.1"/>
    <property type="molecule type" value="Genomic_DNA"/>
</dbReference>
<protein>
    <submittedName>
        <fullName evidence="1">Uncharacterized protein</fullName>
    </submittedName>
</protein>
<dbReference type="Proteomes" id="UP001241377">
    <property type="component" value="Unassembled WGS sequence"/>
</dbReference>